<dbReference type="RefSeq" id="WP_381345133.1">
    <property type="nucleotide sequence ID" value="NZ_JBHMCY010000015.1"/>
</dbReference>
<organism evidence="10 11">
    <name type="scientific">Streptomyces cinereospinus</name>
    <dbReference type="NCBI Taxonomy" id="285561"/>
    <lineage>
        <taxon>Bacteria</taxon>
        <taxon>Bacillati</taxon>
        <taxon>Actinomycetota</taxon>
        <taxon>Actinomycetes</taxon>
        <taxon>Kitasatosporales</taxon>
        <taxon>Streptomycetaceae</taxon>
        <taxon>Streptomyces</taxon>
    </lineage>
</organism>
<dbReference type="Gene3D" id="1.20.1530.20">
    <property type="match status" value="1"/>
</dbReference>
<reference evidence="10 11" key="1">
    <citation type="submission" date="2024-09" db="EMBL/GenBank/DDBJ databases">
        <authorList>
            <person name="Sun Q."/>
            <person name="Mori K."/>
        </authorList>
    </citation>
    <scope>NUCLEOTIDE SEQUENCE [LARGE SCALE GENOMIC DNA]</scope>
    <source>
        <strain evidence="10 11">JCM 6917</strain>
    </source>
</reference>
<keyword evidence="4 8" id="KW-1133">Transmembrane helix</keyword>
<dbReference type="InterPro" id="IPR006153">
    <property type="entry name" value="Cation/H_exchanger_TM"/>
</dbReference>
<dbReference type="InterPro" id="IPR050794">
    <property type="entry name" value="CPA2_transporter"/>
</dbReference>
<proteinExistence type="predicted"/>
<feature type="transmembrane region" description="Helical" evidence="8">
    <location>
        <begin position="238"/>
        <end position="258"/>
    </location>
</feature>
<feature type="transmembrane region" description="Helical" evidence="8">
    <location>
        <begin position="176"/>
        <end position="200"/>
    </location>
</feature>
<protein>
    <submittedName>
        <fullName evidence="10">Cation:proton antiporter</fullName>
    </submittedName>
</protein>
<evidence type="ECO:0000313" key="10">
    <source>
        <dbReference type="EMBL" id="MFB9463176.1"/>
    </source>
</evidence>
<dbReference type="Pfam" id="PF00999">
    <property type="entry name" value="Na_H_Exchanger"/>
    <property type="match status" value="1"/>
</dbReference>
<evidence type="ECO:0000256" key="6">
    <source>
        <dbReference type="ARBA" id="ARBA00023136"/>
    </source>
</evidence>
<feature type="transmembrane region" description="Helical" evidence="8">
    <location>
        <begin position="76"/>
        <end position="93"/>
    </location>
</feature>
<accession>A0ABV5MZ07</accession>
<name>A0ABV5MZ07_9ACTN</name>
<evidence type="ECO:0000256" key="8">
    <source>
        <dbReference type="SAM" id="Phobius"/>
    </source>
</evidence>
<feature type="transmembrane region" description="Helical" evidence="8">
    <location>
        <begin position="6"/>
        <end position="27"/>
    </location>
</feature>
<keyword evidence="5" id="KW-0406">Ion transport</keyword>
<dbReference type="InterPro" id="IPR038770">
    <property type="entry name" value="Na+/solute_symporter_sf"/>
</dbReference>
<evidence type="ECO:0000256" key="5">
    <source>
        <dbReference type="ARBA" id="ARBA00023065"/>
    </source>
</evidence>
<keyword evidence="2" id="KW-0813">Transport</keyword>
<keyword evidence="11" id="KW-1185">Reference proteome</keyword>
<gene>
    <name evidence="10" type="ORF">ACFF45_10770</name>
</gene>
<evidence type="ECO:0000256" key="4">
    <source>
        <dbReference type="ARBA" id="ARBA00022989"/>
    </source>
</evidence>
<sequence>MDSLQPLGHAAHLTALLAVVLLLARAGRSAARRLRQPEVIGEIVVGLLSGPIVLRLLGQDTFDAVLPGSALEALKYVAKAGLVLFLVGLAHELRARSGAERRATLWLAAGSLVPPLFAGALLAGFVLLEDDPAVRGDAPMPAFVLMVAVTMSITAVPVLARILADRGMSTTSAGRLALAAAVAIDSVGWLLCMLAISLNAGSVTGFLHSFLGLGCGAAGALAVRYGVRVPAVRRACELRPRTATVVLGAAALAVALTVEHFGMTAILGAALVGLAIPTGDHTWTPVVANLTRAGRALVPAFFVVTGITVLNQAFTQLSWALLVTTLVLACAGKGIGGYLGARLGGQPRGASRRIAVLMNSRGLTELIVLQAGFSAGILTPALVLALTLMAVVTTAATGPLLGLLDRGARGPEPARTPEPVAVAAEGGTR</sequence>
<feature type="domain" description="Cation/H+ exchanger transmembrane" evidence="9">
    <location>
        <begin position="20"/>
        <end position="400"/>
    </location>
</feature>
<dbReference type="EMBL" id="JBHMCY010000015">
    <property type="protein sequence ID" value="MFB9463176.1"/>
    <property type="molecule type" value="Genomic_DNA"/>
</dbReference>
<evidence type="ECO:0000259" key="9">
    <source>
        <dbReference type="Pfam" id="PF00999"/>
    </source>
</evidence>
<evidence type="ECO:0000256" key="7">
    <source>
        <dbReference type="SAM" id="MobiDB-lite"/>
    </source>
</evidence>
<evidence type="ECO:0000256" key="2">
    <source>
        <dbReference type="ARBA" id="ARBA00022448"/>
    </source>
</evidence>
<dbReference type="Proteomes" id="UP001589709">
    <property type="component" value="Unassembled WGS sequence"/>
</dbReference>
<evidence type="ECO:0000256" key="3">
    <source>
        <dbReference type="ARBA" id="ARBA00022692"/>
    </source>
</evidence>
<feature type="transmembrane region" description="Helical" evidence="8">
    <location>
        <begin position="296"/>
        <end position="314"/>
    </location>
</feature>
<feature type="transmembrane region" description="Helical" evidence="8">
    <location>
        <begin position="206"/>
        <end position="226"/>
    </location>
</feature>
<comment type="caution">
    <text evidence="10">The sequence shown here is derived from an EMBL/GenBank/DDBJ whole genome shotgun (WGS) entry which is preliminary data.</text>
</comment>
<dbReference type="PANTHER" id="PTHR32468">
    <property type="entry name" value="CATION/H + ANTIPORTER"/>
    <property type="match status" value="1"/>
</dbReference>
<comment type="subcellular location">
    <subcellularLocation>
        <location evidence="1">Membrane</location>
        <topology evidence="1">Multi-pass membrane protein</topology>
    </subcellularLocation>
</comment>
<feature type="transmembrane region" description="Helical" evidence="8">
    <location>
        <begin position="140"/>
        <end position="164"/>
    </location>
</feature>
<evidence type="ECO:0000313" key="11">
    <source>
        <dbReference type="Proteomes" id="UP001589709"/>
    </source>
</evidence>
<evidence type="ECO:0000256" key="1">
    <source>
        <dbReference type="ARBA" id="ARBA00004141"/>
    </source>
</evidence>
<feature type="transmembrane region" description="Helical" evidence="8">
    <location>
        <begin position="320"/>
        <end position="341"/>
    </location>
</feature>
<feature type="transmembrane region" description="Helical" evidence="8">
    <location>
        <begin position="362"/>
        <end position="378"/>
    </location>
</feature>
<feature type="transmembrane region" description="Helical" evidence="8">
    <location>
        <begin position="105"/>
        <end position="128"/>
    </location>
</feature>
<dbReference type="PANTHER" id="PTHR32468:SF0">
    <property type="entry name" value="K(+)_H(+) ANTIPORTER 1"/>
    <property type="match status" value="1"/>
</dbReference>
<feature type="transmembrane region" description="Helical" evidence="8">
    <location>
        <begin position="39"/>
        <end position="56"/>
    </location>
</feature>
<keyword evidence="6 8" id="KW-0472">Membrane</keyword>
<feature type="region of interest" description="Disordered" evidence="7">
    <location>
        <begin position="408"/>
        <end position="429"/>
    </location>
</feature>
<keyword evidence="3 8" id="KW-0812">Transmembrane</keyword>